<keyword evidence="8" id="KW-0378">Hydrolase</keyword>
<evidence type="ECO:0000256" key="4">
    <source>
        <dbReference type="ARBA" id="ARBA00006247"/>
    </source>
</evidence>
<evidence type="ECO:0000259" key="12">
    <source>
        <dbReference type="Pfam" id="PF07687"/>
    </source>
</evidence>
<comment type="catalytic activity">
    <reaction evidence="11">
        <text>N-succinyl-(2S,6S)-2,6-diaminopimelate + H2O = (2S,6S)-2,6-diaminopimelate + succinate</text>
        <dbReference type="Rhea" id="RHEA:22608"/>
        <dbReference type="ChEBI" id="CHEBI:15377"/>
        <dbReference type="ChEBI" id="CHEBI:30031"/>
        <dbReference type="ChEBI" id="CHEBI:57609"/>
        <dbReference type="ChEBI" id="CHEBI:58087"/>
        <dbReference type="EC" id="3.5.1.18"/>
    </reaction>
</comment>
<evidence type="ECO:0000256" key="9">
    <source>
        <dbReference type="ARBA" id="ARBA00022833"/>
    </source>
</evidence>
<evidence type="ECO:0000256" key="7">
    <source>
        <dbReference type="ARBA" id="ARBA00022723"/>
    </source>
</evidence>
<comment type="cofactor">
    <cofactor evidence="1">
        <name>Co(2+)</name>
        <dbReference type="ChEBI" id="CHEBI:48828"/>
    </cofactor>
</comment>
<comment type="pathway">
    <text evidence="3">Amino-acid biosynthesis; L-lysine biosynthesis via DAP pathway; LL-2,6-diaminopimelate from (S)-tetrahydrodipicolinate (succinylase route): step 3/3.</text>
</comment>
<evidence type="ECO:0000256" key="1">
    <source>
        <dbReference type="ARBA" id="ARBA00001941"/>
    </source>
</evidence>
<evidence type="ECO:0000256" key="10">
    <source>
        <dbReference type="ARBA" id="ARBA00023285"/>
    </source>
</evidence>
<feature type="domain" description="Peptidase M20 dimerisation" evidence="12">
    <location>
        <begin position="198"/>
        <end position="308"/>
    </location>
</feature>
<comment type="caution">
    <text evidence="13">The sequence shown here is derived from an EMBL/GenBank/DDBJ whole genome shotgun (WGS) entry which is preliminary data.</text>
</comment>
<dbReference type="Gene3D" id="3.30.70.360">
    <property type="match status" value="1"/>
</dbReference>
<keyword evidence="14" id="KW-1185">Reference proteome</keyword>
<dbReference type="InterPro" id="IPR050072">
    <property type="entry name" value="Peptidase_M20A"/>
</dbReference>
<dbReference type="InterPro" id="IPR036264">
    <property type="entry name" value="Bact_exopeptidase_dim_dom"/>
</dbReference>
<dbReference type="EMBL" id="BAAAZG010000017">
    <property type="protein sequence ID" value="GAA4071465.1"/>
    <property type="molecule type" value="Genomic_DNA"/>
</dbReference>
<protein>
    <recommendedName>
        <fullName evidence="6">Probable succinyl-diaminopimelate desuccinylase</fullName>
        <ecNumber evidence="5">3.5.1.18</ecNumber>
    </recommendedName>
</protein>
<evidence type="ECO:0000256" key="3">
    <source>
        <dbReference type="ARBA" id="ARBA00005130"/>
    </source>
</evidence>
<dbReference type="InterPro" id="IPR010182">
    <property type="entry name" value="ArgE/DapE"/>
</dbReference>
<dbReference type="RefSeq" id="WP_344946584.1">
    <property type="nucleotide sequence ID" value="NZ_BAAAZG010000017.1"/>
</dbReference>
<dbReference type="Proteomes" id="UP001500683">
    <property type="component" value="Unassembled WGS sequence"/>
</dbReference>
<evidence type="ECO:0000256" key="8">
    <source>
        <dbReference type="ARBA" id="ARBA00022801"/>
    </source>
</evidence>
<dbReference type="Gene3D" id="3.40.630.10">
    <property type="entry name" value="Zn peptidases"/>
    <property type="match status" value="1"/>
</dbReference>
<dbReference type="Pfam" id="PF07687">
    <property type="entry name" value="M20_dimer"/>
    <property type="match status" value="1"/>
</dbReference>
<comment type="cofactor">
    <cofactor evidence="2">
        <name>Zn(2+)</name>
        <dbReference type="ChEBI" id="CHEBI:29105"/>
    </cofactor>
</comment>
<dbReference type="EC" id="3.5.1.18" evidence="5"/>
<dbReference type="PANTHER" id="PTHR43808:SF25">
    <property type="entry name" value="PEPTIDASE M20 DIMERISATION DOMAIN-CONTAINING PROTEIN"/>
    <property type="match status" value="1"/>
</dbReference>
<dbReference type="NCBIfam" id="TIGR01910">
    <property type="entry name" value="DapE-ArgE"/>
    <property type="match status" value="1"/>
</dbReference>
<name>A0ABP7VPG8_9ACTN</name>
<keyword evidence="9" id="KW-0862">Zinc</keyword>
<dbReference type="SUPFAM" id="SSF55031">
    <property type="entry name" value="Bacterial exopeptidase dimerisation domain"/>
    <property type="match status" value="1"/>
</dbReference>
<keyword evidence="7" id="KW-0479">Metal-binding</keyword>
<evidence type="ECO:0000313" key="13">
    <source>
        <dbReference type="EMBL" id="GAA4071465.1"/>
    </source>
</evidence>
<proteinExistence type="inferred from homology"/>
<evidence type="ECO:0000256" key="2">
    <source>
        <dbReference type="ARBA" id="ARBA00001947"/>
    </source>
</evidence>
<reference evidence="14" key="1">
    <citation type="journal article" date="2019" name="Int. J. Syst. Evol. Microbiol.">
        <title>The Global Catalogue of Microorganisms (GCM) 10K type strain sequencing project: providing services to taxonomists for standard genome sequencing and annotation.</title>
        <authorList>
            <consortium name="The Broad Institute Genomics Platform"/>
            <consortium name="The Broad Institute Genome Sequencing Center for Infectious Disease"/>
            <person name="Wu L."/>
            <person name="Ma J."/>
        </authorList>
    </citation>
    <scope>NUCLEOTIDE SEQUENCE [LARGE SCALE GENOMIC DNA]</scope>
    <source>
        <strain evidence="14">JCM 16702</strain>
    </source>
</reference>
<evidence type="ECO:0000313" key="14">
    <source>
        <dbReference type="Proteomes" id="UP001500683"/>
    </source>
</evidence>
<dbReference type="Pfam" id="PF01546">
    <property type="entry name" value="Peptidase_M20"/>
    <property type="match status" value="1"/>
</dbReference>
<gene>
    <name evidence="13" type="ORF">GCM10022214_29100</name>
</gene>
<dbReference type="SUPFAM" id="SSF53187">
    <property type="entry name" value="Zn-dependent exopeptidases"/>
    <property type="match status" value="1"/>
</dbReference>
<sequence>MTGVIEALRDETGAMAELLAELVRIPSVGGSAAEVEIQERLAGWMRDEGLEVDHWPIDVDAVTAEDAFPGAEVPRTRASGLVGRLPGTGGGRSLMLNAHVDVVPPGDPGAWTEDPFGGRVAGGLLYGRGACDMKGGLVAALFAVRALRRARPRGDVLVACVAGEEDGGLGSYALLRRGWRADACVIPEPTGLDVVPANAGALTFRLRVRGRAAHAARRGTGVSAVERFWPVFAALRDLERRRNADVDPLMRRWDLPYAIEIGTVRAGDWPSTVPGDLVAEGRMGVALGESERAARHALEEAVADACAADDWLARHPVLVEWWGGRFASARLPADDGGLLERLGAAHTRVTGDAPGVWGAPYGSDLRLIIGLGGIPAVQYGPGDVARMHGPDECVSLDEVAVAAQTLAAFALDHCGTGG</sequence>
<comment type="similarity">
    <text evidence="4">Belongs to the peptidase M20A family.</text>
</comment>
<dbReference type="InterPro" id="IPR002933">
    <property type="entry name" value="Peptidase_M20"/>
</dbReference>
<dbReference type="InterPro" id="IPR011650">
    <property type="entry name" value="Peptidase_M20_dimer"/>
</dbReference>
<keyword evidence="10" id="KW-0170">Cobalt</keyword>
<accession>A0ABP7VPG8</accession>
<dbReference type="InterPro" id="IPR001261">
    <property type="entry name" value="ArgE/DapE_CS"/>
</dbReference>
<evidence type="ECO:0000256" key="5">
    <source>
        <dbReference type="ARBA" id="ARBA00011921"/>
    </source>
</evidence>
<dbReference type="PANTHER" id="PTHR43808">
    <property type="entry name" value="ACETYLORNITHINE DEACETYLASE"/>
    <property type="match status" value="1"/>
</dbReference>
<dbReference type="PROSITE" id="PS00758">
    <property type="entry name" value="ARGE_DAPE_CPG2_1"/>
    <property type="match status" value="1"/>
</dbReference>
<organism evidence="13 14">
    <name type="scientific">Actinomadura miaoliensis</name>
    <dbReference type="NCBI Taxonomy" id="430685"/>
    <lineage>
        <taxon>Bacteria</taxon>
        <taxon>Bacillati</taxon>
        <taxon>Actinomycetota</taxon>
        <taxon>Actinomycetes</taxon>
        <taxon>Streptosporangiales</taxon>
        <taxon>Thermomonosporaceae</taxon>
        <taxon>Actinomadura</taxon>
    </lineage>
</organism>
<evidence type="ECO:0000256" key="6">
    <source>
        <dbReference type="ARBA" id="ARBA00016853"/>
    </source>
</evidence>
<evidence type="ECO:0000256" key="11">
    <source>
        <dbReference type="ARBA" id="ARBA00051301"/>
    </source>
</evidence>